<sequence>MSPAPLVELRDIELYYFPICGRGEPIRLILEDTGVKYTEVNDIAAFREKQSDVNEFRFNQIPRFKVNGLNLAQTDAILRFIAKARGLGGNGKLEEDVIADMLSCACEDLHVTYMSNVYSPDAAKLLPPFAKNHVPMVLKQLEHLLKQSKSPEGYFVYEHPSFSEYHLYYLIYALGHLNPNLLSNFPELAAWKETMGARPGIKAYEESGRRNERLNGSLSAQKPVV</sequence>
<dbReference type="HOGENOM" id="CLU_039475_2_1_1"/>
<dbReference type="PANTHER" id="PTHR11571">
    <property type="entry name" value="GLUTATHIONE S-TRANSFERASE"/>
    <property type="match status" value="1"/>
</dbReference>
<feature type="domain" description="GST C-terminal" evidence="3">
    <location>
        <begin position="92"/>
        <end position="224"/>
    </location>
</feature>
<proteinExistence type="predicted"/>
<evidence type="ECO:0000259" key="3">
    <source>
        <dbReference type="PROSITE" id="PS50405"/>
    </source>
</evidence>
<dbReference type="InterPro" id="IPR004046">
    <property type="entry name" value="GST_C"/>
</dbReference>
<dbReference type="InParanoid" id="S8EQR0"/>
<reference evidence="4 5" key="1">
    <citation type="journal article" date="2012" name="Science">
        <title>The Paleozoic origin of enzymatic lignin decomposition reconstructed from 31 fungal genomes.</title>
        <authorList>
            <person name="Floudas D."/>
            <person name="Binder M."/>
            <person name="Riley R."/>
            <person name="Barry K."/>
            <person name="Blanchette R.A."/>
            <person name="Henrissat B."/>
            <person name="Martinez A.T."/>
            <person name="Otillar R."/>
            <person name="Spatafora J.W."/>
            <person name="Yadav J.S."/>
            <person name="Aerts A."/>
            <person name="Benoit I."/>
            <person name="Boyd A."/>
            <person name="Carlson A."/>
            <person name="Copeland A."/>
            <person name="Coutinho P.M."/>
            <person name="de Vries R.P."/>
            <person name="Ferreira P."/>
            <person name="Findley K."/>
            <person name="Foster B."/>
            <person name="Gaskell J."/>
            <person name="Glotzer D."/>
            <person name="Gorecki P."/>
            <person name="Heitman J."/>
            <person name="Hesse C."/>
            <person name="Hori C."/>
            <person name="Igarashi K."/>
            <person name="Jurgens J.A."/>
            <person name="Kallen N."/>
            <person name="Kersten P."/>
            <person name="Kohler A."/>
            <person name="Kuees U."/>
            <person name="Kumar T.K.A."/>
            <person name="Kuo A."/>
            <person name="LaButti K."/>
            <person name="Larrondo L.F."/>
            <person name="Lindquist E."/>
            <person name="Ling A."/>
            <person name="Lombard V."/>
            <person name="Lucas S."/>
            <person name="Lundell T."/>
            <person name="Martin R."/>
            <person name="McLaughlin D.J."/>
            <person name="Morgenstern I."/>
            <person name="Morin E."/>
            <person name="Murat C."/>
            <person name="Nagy L.G."/>
            <person name="Nolan M."/>
            <person name="Ohm R.A."/>
            <person name="Patyshakuliyeva A."/>
            <person name="Rokas A."/>
            <person name="Ruiz-Duenas F.J."/>
            <person name="Sabat G."/>
            <person name="Salamov A."/>
            <person name="Samejima M."/>
            <person name="Schmutz J."/>
            <person name="Slot J.C."/>
            <person name="St John F."/>
            <person name="Stenlid J."/>
            <person name="Sun H."/>
            <person name="Sun S."/>
            <person name="Syed K."/>
            <person name="Tsang A."/>
            <person name="Wiebenga A."/>
            <person name="Young D."/>
            <person name="Pisabarro A."/>
            <person name="Eastwood D.C."/>
            <person name="Martin F."/>
            <person name="Cullen D."/>
            <person name="Grigoriev I.V."/>
            <person name="Hibbett D.S."/>
        </authorList>
    </citation>
    <scope>NUCLEOTIDE SEQUENCE</scope>
    <source>
        <strain evidence="5">FP-58527</strain>
    </source>
</reference>
<dbReference type="InterPro" id="IPR050213">
    <property type="entry name" value="GST_superfamily"/>
</dbReference>
<dbReference type="SFLD" id="SFLDS00019">
    <property type="entry name" value="Glutathione_Transferase_(cytos"/>
    <property type="match status" value="1"/>
</dbReference>
<evidence type="ECO:0000313" key="4">
    <source>
        <dbReference type="EMBL" id="EPT05279.1"/>
    </source>
</evidence>
<feature type="region of interest" description="Disordered" evidence="1">
    <location>
        <begin position="206"/>
        <end position="225"/>
    </location>
</feature>
<dbReference type="Pfam" id="PF14497">
    <property type="entry name" value="GST_C_3"/>
    <property type="match status" value="1"/>
</dbReference>
<dbReference type="Gene3D" id="1.20.1050.10">
    <property type="match status" value="1"/>
</dbReference>
<protein>
    <submittedName>
        <fullName evidence="4">Glutathione S-transferase C-terminal-like protein</fullName>
    </submittedName>
</protein>
<dbReference type="GO" id="GO:0006749">
    <property type="term" value="P:glutathione metabolic process"/>
    <property type="evidence" value="ECO:0007669"/>
    <property type="project" value="TreeGrafter"/>
</dbReference>
<dbReference type="InterPro" id="IPR036249">
    <property type="entry name" value="Thioredoxin-like_sf"/>
</dbReference>
<dbReference type="Pfam" id="PF02798">
    <property type="entry name" value="GST_N"/>
    <property type="match status" value="1"/>
</dbReference>
<dbReference type="SUPFAM" id="SSF47616">
    <property type="entry name" value="GST C-terminal domain-like"/>
    <property type="match status" value="1"/>
</dbReference>
<dbReference type="CDD" id="cd03039">
    <property type="entry name" value="GST_N_Sigma_like"/>
    <property type="match status" value="1"/>
</dbReference>
<keyword evidence="4" id="KW-0808">Transferase</keyword>
<dbReference type="OrthoDB" id="414243at2759"/>
<dbReference type="InterPro" id="IPR036282">
    <property type="entry name" value="Glutathione-S-Trfase_C_sf"/>
</dbReference>
<dbReference type="EMBL" id="KE504124">
    <property type="protein sequence ID" value="EPT05279.1"/>
    <property type="molecule type" value="Genomic_DNA"/>
</dbReference>
<dbReference type="GO" id="GO:0004364">
    <property type="term" value="F:glutathione transferase activity"/>
    <property type="evidence" value="ECO:0007669"/>
    <property type="project" value="TreeGrafter"/>
</dbReference>
<dbReference type="InterPro" id="IPR010987">
    <property type="entry name" value="Glutathione-S-Trfase_C-like"/>
</dbReference>
<evidence type="ECO:0000259" key="2">
    <source>
        <dbReference type="PROSITE" id="PS50404"/>
    </source>
</evidence>
<dbReference type="AlphaFoldDB" id="S8EQR0"/>
<evidence type="ECO:0000313" key="5">
    <source>
        <dbReference type="Proteomes" id="UP000015241"/>
    </source>
</evidence>
<dbReference type="InterPro" id="IPR004045">
    <property type="entry name" value="Glutathione_S-Trfase_N"/>
</dbReference>
<dbReference type="Gene3D" id="3.40.30.10">
    <property type="entry name" value="Glutaredoxin"/>
    <property type="match status" value="1"/>
</dbReference>
<dbReference type="SUPFAM" id="SSF52833">
    <property type="entry name" value="Thioredoxin-like"/>
    <property type="match status" value="1"/>
</dbReference>
<gene>
    <name evidence="4" type="ORF">FOMPIDRAFT_84258</name>
</gene>
<dbReference type="Proteomes" id="UP000015241">
    <property type="component" value="Unassembled WGS sequence"/>
</dbReference>
<dbReference type="InterPro" id="IPR040079">
    <property type="entry name" value="Glutathione_S-Trfase"/>
</dbReference>
<dbReference type="eggNOG" id="KOG1695">
    <property type="taxonomic scope" value="Eukaryota"/>
</dbReference>
<dbReference type="PROSITE" id="PS50404">
    <property type="entry name" value="GST_NTER"/>
    <property type="match status" value="1"/>
</dbReference>
<organism evidence="4 5">
    <name type="scientific">Fomitopsis schrenkii</name>
    <name type="common">Brown rot fungus</name>
    <dbReference type="NCBI Taxonomy" id="2126942"/>
    <lineage>
        <taxon>Eukaryota</taxon>
        <taxon>Fungi</taxon>
        <taxon>Dikarya</taxon>
        <taxon>Basidiomycota</taxon>
        <taxon>Agaricomycotina</taxon>
        <taxon>Agaricomycetes</taxon>
        <taxon>Polyporales</taxon>
        <taxon>Fomitopsis</taxon>
    </lineage>
</organism>
<evidence type="ECO:0000256" key="1">
    <source>
        <dbReference type="SAM" id="MobiDB-lite"/>
    </source>
</evidence>
<dbReference type="PANTHER" id="PTHR11571:SF141">
    <property type="entry name" value="GLUTATHIONE S-TRANSFERASE"/>
    <property type="match status" value="1"/>
</dbReference>
<feature type="compositionally biased region" description="Polar residues" evidence="1">
    <location>
        <begin position="214"/>
        <end position="225"/>
    </location>
</feature>
<name>S8EQR0_FOMSC</name>
<dbReference type="PROSITE" id="PS50405">
    <property type="entry name" value="GST_CTER"/>
    <property type="match status" value="1"/>
</dbReference>
<dbReference type="STRING" id="743788.S8EQR0"/>
<accession>S8EQR0</accession>
<keyword evidence="5" id="KW-1185">Reference proteome</keyword>
<feature type="domain" description="GST N-terminal" evidence="2">
    <location>
        <begin position="10"/>
        <end position="89"/>
    </location>
</feature>